<protein>
    <submittedName>
        <fullName evidence="1">Uncharacterized protein</fullName>
    </submittedName>
</protein>
<proteinExistence type="predicted"/>
<sequence length="74" mass="8289">MVEELDGPGSFPWISKQTDIRPGIFPAGLHSLAAVHGQRYSESDQPPAWTPLRPVRRCAGKDPFPFSFSSLQWH</sequence>
<organism evidence="1 2">
    <name type="scientific">Puccinia graminis f. sp. tritici</name>
    <dbReference type="NCBI Taxonomy" id="56615"/>
    <lineage>
        <taxon>Eukaryota</taxon>
        <taxon>Fungi</taxon>
        <taxon>Dikarya</taxon>
        <taxon>Basidiomycota</taxon>
        <taxon>Pucciniomycotina</taxon>
        <taxon>Pucciniomycetes</taxon>
        <taxon>Pucciniales</taxon>
        <taxon>Pucciniaceae</taxon>
        <taxon>Puccinia</taxon>
    </lineage>
</organism>
<name>A0A5B0M315_PUCGR</name>
<keyword evidence="2" id="KW-1185">Reference proteome</keyword>
<comment type="caution">
    <text evidence="1">The sequence shown here is derived from an EMBL/GenBank/DDBJ whole genome shotgun (WGS) entry which is preliminary data.</text>
</comment>
<dbReference type="Proteomes" id="UP000324748">
    <property type="component" value="Unassembled WGS sequence"/>
</dbReference>
<gene>
    <name evidence="1" type="ORF">PGT21_020694</name>
</gene>
<dbReference type="EMBL" id="VSWC01000171">
    <property type="protein sequence ID" value="KAA1070669.1"/>
    <property type="molecule type" value="Genomic_DNA"/>
</dbReference>
<evidence type="ECO:0000313" key="2">
    <source>
        <dbReference type="Proteomes" id="UP000324748"/>
    </source>
</evidence>
<reference evidence="1 2" key="1">
    <citation type="submission" date="2019-05" db="EMBL/GenBank/DDBJ databases">
        <title>Emergence of the Ug99 lineage of the wheat stem rust pathogen through somatic hybridization.</title>
        <authorList>
            <person name="Li F."/>
            <person name="Upadhyaya N.M."/>
            <person name="Sperschneider J."/>
            <person name="Matny O."/>
            <person name="Nguyen-Phuc H."/>
            <person name="Mago R."/>
            <person name="Raley C."/>
            <person name="Miller M.E."/>
            <person name="Silverstein K.A.T."/>
            <person name="Henningsen E."/>
            <person name="Hirsch C.D."/>
            <person name="Visser B."/>
            <person name="Pretorius Z.A."/>
            <person name="Steffenson B.J."/>
            <person name="Schwessinger B."/>
            <person name="Dodds P.N."/>
            <person name="Figueroa M."/>
        </authorList>
    </citation>
    <scope>NUCLEOTIDE SEQUENCE [LARGE SCALE GENOMIC DNA]</scope>
    <source>
        <strain evidence="1">21-0</strain>
    </source>
</reference>
<accession>A0A5B0M315</accession>
<evidence type="ECO:0000313" key="1">
    <source>
        <dbReference type="EMBL" id="KAA1070669.1"/>
    </source>
</evidence>
<dbReference type="AlphaFoldDB" id="A0A5B0M315"/>